<dbReference type="InterPro" id="IPR000253">
    <property type="entry name" value="FHA_dom"/>
</dbReference>
<evidence type="ECO:0000313" key="2">
    <source>
        <dbReference type="EMBL" id="CAB9495470.1"/>
    </source>
</evidence>
<protein>
    <submittedName>
        <fullName evidence="2">GAF domain-containing protein</fullName>
    </submittedName>
</protein>
<evidence type="ECO:0000313" key="3">
    <source>
        <dbReference type="Proteomes" id="UP000509458"/>
    </source>
</evidence>
<dbReference type="EMBL" id="LR812090">
    <property type="protein sequence ID" value="CAB9495470.1"/>
    <property type="molecule type" value="Genomic_DNA"/>
</dbReference>
<dbReference type="Pfam" id="PF00498">
    <property type="entry name" value="FHA"/>
    <property type="match status" value="1"/>
</dbReference>
<dbReference type="Pfam" id="PF01590">
    <property type="entry name" value="GAF"/>
    <property type="match status" value="1"/>
</dbReference>
<sequence length="280" mass="31474">MPLQFAFTESNGSVSEHLLFEGREYQVGRADSADIIIPHPQVSRSHIVLRAAKHADNDHIWQLDDTSSTGCFSNAGIPVKHLTLDKPHVLQLGPIPCEFTPVAFNNVVKLDSQREWRKQQLKRYQNQLQHCNNSTALINLARECLTQSLGCERASLILFDKINNYQLGVGYEDWMQGDDFTGSRTIIKQCMQTNAVRAIGNIVCDNTLNKQHSIINHGIQAAVCVPVCLDEKPIGVLYADSVLGRRYFTQTDIEFATSLANMISMRLLFHTIEHKLSLIS</sequence>
<dbReference type="RefSeq" id="WP_179984668.1">
    <property type="nucleotide sequence ID" value="NZ_LR812090.1"/>
</dbReference>
<name>A0A6T9Y806_ALTMA</name>
<dbReference type="Gene3D" id="3.30.450.40">
    <property type="match status" value="1"/>
</dbReference>
<dbReference type="InterPro" id="IPR008984">
    <property type="entry name" value="SMAD_FHA_dom_sf"/>
</dbReference>
<dbReference type="SUPFAM" id="SSF49879">
    <property type="entry name" value="SMAD/FHA domain"/>
    <property type="match status" value="1"/>
</dbReference>
<accession>A0A6T9Y806</accession>
<organism evidence="2 3">
    <name type="scientific">Alteromonas macleodii</name>
    <name type="common">Pseudoalteromonas macleodii</name>
    <dbReference type="NCBI Taxonomy" id="28108"/>
    <lineage>
        <taxon>Bacteria</taxon>
        <taxon>Pseudomonadati</taxon>
        <taxon>Pseudomonadota</taxon>
        <taxon>Gammaproteobacteria</taxon>
        <taxon>Alteromonadales</taxon>
        <taxon>Alteromonadaceae</taxon>
        <taxon>Alteromonas/Salinimonas group</taxon>
        <taxon>Alteromonas</taxon>
    </lineage>
</organism>
<dbReference type="SUPFAM" id="SSF55781">
    <property type="entry name" value="GAF domain-like"/>
    <property type="match status" value="1"/>
</dbReference>
<proteinExistence type="predicted"/>
<reference evidence="2 3" key="1">
    <citation type="submission" date="2020-06" db="EMBL/GenBank/DDBJ databases">
        <authorList>
            <person name="Duchaud E."/>
        </authorList>
    </citation>
    <scope>NUCLEOTIDE SEQUENCE [LARGE SCALE GENOMIC DNA]</scope>
    <source>
        <strain evidence="2">Alteromonas fortis</strain>
    </source>
</reference>
<gene>
    <name evidence="2" type="ORF">ALFOR1_50157</name>
</gene>
<dbReference type="PROSITE" id="PS50006">
    <property type="entry name" value="FHA_DOMAIN"/>
    <property type="match status" value="1"/>
</dbReference>
<dbReference type="InterPro" id="IPR029016">
    <property type="entry name" value="GAF-like_dom_sf"/>
</dbReference>
<dbReference type="AlphaFoldDB" id="A0A6T9Y806"/>
<evidence type="ECO:0000259" key="1">
    <source>
        <dbReference type="PROSITE" id="PS50006"/>
    </source>
</evidence>
<dbReference type="InterPro" id="IPR003018">
    <property type="entry name" value="GAF"/>
</dbReference>
<feature type="domain" description="FHA" evidence="1">
    <location>
        <begin position="25"/>
        <end position="74"/>
    </location>
</feature>
<dbReference type="Gene3D" id="2.60.200.20">
    <property type="match status" value="1"/>
</dbReference>
<dbReference type="SMART" id="SM00065">
    <property type="entry name" value="GAF"/>
    <property type="match status" value="1"/>
</dbReference>
<dbReference type="Proteomes" id="UP000509458">
    <property type="component" value="Chromosome"/>
</dbReference>